<keyword evidence="2" id="KW-1133">Transmembrane helix</keyword>
<gene>
    <name evidence="3" type="ORF">I2501_02370</name>
</gene>
<sequence>MTSASHASSPRAWLRALLTEVSGQNRTDRRHFLVETYVATCRGEPELGYLGRTWTTRGAGYWSRRIATTFVYFLLAAFAGTLILGLGPDLLFSHQYSFNAHLPLVLKVALLTVWYIPAGIAYLAMYRQVVLYGFRRDRLRQGPHTGFATGRLLMPLALPFLSIAGGLVLALFTATLRADFPGESAAREAQKQFRASPQVHRAAGRKRSGKSGKGR</sequence>
<evidence type="ECO:0000256" key="2">
    <source>
        <dbReference type="SAM" id="Phobius"/>
    </source>
</evidence>
<dbReference type="RefSeq" id="WP_196192056.1">
    <property type="nucleotide sequence ID" value="NZ_JADPRT010000001.1"/>
</dbReference>
<reference evidence="3" key="1">
    <citation type="submission" date="2020-11" db="EMBL/GenBank/DDBJ databases">
        <title>Isolation and identification of active actinomycetes.</title>
        <authorList>
            <person name="Yu B."/>
        </authorList>
    </citation>
    <scope>NUCLEOTIDE SEQUENCE</scope>
    <source>
        <strain evidence="3">NEAU-YB345</strain>
    </source>
</reference>
<dbReference type="AlphaFoldDB" id="A0A931AYH3"/>
<dbReference type="EMBL" id="JADPRT010000001">
    <property type="protein sequence ID" value="MBF9066883.1"/>
    <property type="molecule type" value="Genomic_DNA"/>
</dbReference>
<feature type="transmembrane region" description="Helical" evidence="2">
    <location>
        <begin position="104"/>
        <end position="125"/>
    </location>
</feature>
<dbReference type="Proteomes" id="UP000657385">
    <property type="component" value="Unassembled WGS sequence"/>
</dbReference>
<feature type="region of interest" description="Disordered" evidence="1">
    <location>
        <begin position="191"/>
        <end position="215"/>
    </location>
</feature>
<evidence type="ECO:0000313" key="4">
    <source>
        <dbReference type="Proteomes" id="UP000657385"/>
    </source>
</evidence>
<evidence type="ECO:0000313" key="3">
    <source>
        <dbReference type="EMBL" id="MBF9066883.1"/>
    </source>
</evidence>
<evidence type="ECO:0000256" key="1">
    <source>
        <dbReference type="SAM" id="MobiDB-lite"/>
    </source>
</evidence>
<name>A0A931AYH3_9ACTN</name>
<keyword evidence="2" id="KW-0812">Transmembrane</keyword>
<feature type="transmembrane region" description="Helical" evidence="2">
    <location>
        <begin position="152"/>
        <end position="172"/>
    </location>
</feature>
<organism evidence="3 4">
    <name type="scientific">Streptacidiphilus fuscans</name>
    <dbReference type="NCBI Taxonomy" id="2789292"/>
    <lineage>
        <taxon>Bacteria</taxon>
        <taxon>Bacillati</taxon>
        <taxon>Actinomycetota</taxon>
        <taxon>Actinomycetes</taxon>
        <taxon>Kitasatosporales</taxon>
        <taxon>Streptomycetaceae</taxon>
        <taxon>Streptacidiphilus</taxon>
    </lineage>
</organism>
<comment type="caution">
    <text evidence="3">The sequence shown here is derived from an EMBL/GenBank/DDBJ whole genome shotgun (WGS) entry which is preliminary data.</text>
</comment>
<proteinExistence type="predicted"/>
<keyword evidence="4" id="KW-1185">Reference proteome</keyword>
<feature type="transmembrane region" description="Helical" evidence="2">
    <location>
        <begin position="70"/>
        <end position="92"/>
    </location>
</feature>
<accession>A0A931AYH3</accession>
<protein>
    <submittedName>
        <fullName evidence="3">Uncharacterized protein</fullName>
    </submittedName>
</protein>
<keyword evidence="2" id="KW-0472">Membrane</keyword>
<feature type="compositionally biased region" description="Basic residues" evidence="1">
    <location>
        <begin position="202"/>
        <end position="215"/>
    </location>
</feature>